<keyword evidence="3" id="KW-1185">Reference proteome</keyword>
<evidence type="ECO:0000313" key="2">
    <source>
        <dbReference type="EMBL" id="EOB11953.1"/>
    </source>
</evidence>
<dbReference type="AlphaFoldDB" id="R0MGS1"/>
<protein>
    <submittedName>
        <fullName evidence="2">Uncharacterized protein</fullName>
    </submittedName>
</protein>
<proteinExistence type="predicted"/>
<feature type="region of interest" description="Disordered" evidence="1">
    <location>
        <begin position="103"/>
        <end position="122"/>
    </location>
</feature>
<evidence type="ECO:0000256" key="1">
    <source>
        <dbReference type="SAM" id="MobiDB-lite"/>
    </source>
</evidence>
<dbReference type="VEuPathDB" id="MicrosporidiaDB:NBO_618g0001"/>
<gene>
    <name evidence="2" type="ORF">NBO_618g0001</name>
</gene>
<sequence length="122" mass="14256">MEKEIMKLVNVQSSSGSVDRDESNRNSHGESKKDKWCKHHKFYGHHTKDCIFEKKANEERMTAAFDYKKTEIKESRESDDLSDLNEMIIERLCVIREVKENNASLKTSSDEKDELDVKNKSD</sequence>
<dbReference type="HOGENOM" id="CLU_2027383_0_0_1"/>
<feature type="region of interest" description="Disordered" evidence="1">
    <location>
        <begin position="1"/>
        <end position="34"/>
    </location>
</feature>
<dbReference type="EMBL" id="KB909525">
    <property type="protein sequence ID" value="EOB11953.1"/>
    <property type="molecule type" value="Genomic_DNA"/>
</dbReference>
<feature type="compositionally biased region" description="Basic and acidic residues" evidence="1">
    <location>
        <begin position="18"/>
        <end position="34"/>
    </location>
</feature>
<organism evidence="2 3">
    <name type="scientific">Nosema bombycis (strain CQ1 / CVCC 102059)</name>
    <name type="common">Microsporidian parasite</name>
    <name type="synonym">Pebrine of silkworm</name>
    <dbReference type="NCBI Taxonomy" id="578461"/>
    <lineage>
        <taxon>Eukaryota</taxon>
        <taxon>Fungi</taxon>
        <taxon>Fungi incertae sedis</taxon>
        <taxon>Microsporidia</taxon>
        <taxon>Nosematidae</taxon>
        <taxon>Nosema</taxon>
    </lineage>
</organism>
<dbReference type="Proteomes" id="UP000016927">
    <property type="component" value="Unassembled WGS sequence"/>
</dbReference>
<evidence type="ECO:0000313" key="3">
    <source>
        <dbReference type="Proteomes" id="UP000016927"/>
    </source>
</evidence>
<accession>R0MGS1</accession>
<name>R0MGS1_NOSB1</name>
<reference evidence="2 3" key="1">
    <citation type="journal article" date="2013" name="BMC Genomics">
        <title>Comparative genomics of parasitic silkworm microsporidia reveal an association between genome expansion and host adaptation.</title>
        <authorList>
            <person name="Pan G."/>
            <person name="Xu J."/>
            <person name="Li T."/>
            <person name="Xia Q."/>
            <person name="Liu S.L."/>
            <person name="Zhang G."/>
            <person name="Li S."/>
            <person name="Li C."/>
            <person name="Liu H."/>
            <person name="Yang L."/>
            <person name="Liu T."/>
            <person name="Zhang X."/>
            <person name="Wu Z."/>
            <person name="Fan W."/>
            <person name="Dang X."/>
            <person name="Xiang H."/>
            <person name="Tao M."/>
            <person name="Li Y."/>
            <person name="Hu J."/>
            <person name="Li Z."/>
            <person name="Lin L."/>
            <person name="Luo J."/>
            <person name="Geng L."/>
            <person name="Wang L."/>
            <person name="Long M."/>
            <person name="Wan Y."/>
            <person name="He N."/>
            <person name="Zhang Z."/>
            <person name="Lu C."/>
            <person name="Keeling P.J."/>
            <person name="Wang J."/>
            <person name="Xiang Z."/>
            <person name="Zhou Z."/>
        </authorList>
    </citation>
    <scope>NUCLEOTIDE SEQUENCE [LARGE SCALE GENOMIC DNA]</scope>
    <source>
        <strain evidence="3">CQ1 / CVCC 102059</strain>
    </source>
</reference>